<dbReference type="InterPro" id="IPR034660">
    <property type="entry name" value="DinB/YfiT-like"/>
</dbReference>
<dbReference type="AlphaFoldDB" id="F4KRF7"/>
<dbReference type="RefSeq" id="WP_013762511.1">
    <property type="nucleotide sequence ID" value="NC_015510.1"/>
</dbReference>
<accession>F4KRF7</accession>
<dbReference type="HOGENOM" id="CLU_1494238_0_0_10"/>
<dbReference type="Pfam" id="PF12867">
    <property type="entry name" value="DinB_2"/>
    <property type="match status" value="1"/>
</dbReference>
<dbReference type="SUPFAM" id="SSF109854">
    <property type="entry name" value="DinB/YfiT-like putative metalloenzymes"/>
    <property type="match status" value="1"/>
</dbReference>
<protein>
    <recommendedName>
        <fullName evidence="1">DinB-like domain-containing protein</fullName>
    </recommendedName>
</protein>
<dbReference type="eggNOG" id="ENOG5032YWT">
    <property type="taxonomic scope" value="Bacteria"/>
</dbReference>
<dbReference type="InterPro" id="IPR024775">
    <property type="entry name" value="DinB-like"/>
</dbReference>
<dbReference type="OrthoDB" id="979115at2"/>
<dbReference type="KEGG" id="hhy:Halhy_0033"/>
<reference evidence="2 3" key="1">
    <citation type="journal article" date="2011" name="Stand. Genomic Sci.">
        <title>Complete genome sequence of Haliscomenobacter hydrossis type strain (O).</title>
        <authorList>
            <consortium name="US DOE Joint Genome Institute (JGI-PGF)"/>
            <person name="Daligault H."/>
            <person name="Lapidus A."/>
            <person name="Zeytun A."/>
            <person name="Nolan M."/>
            <person name="Lucas S."/>
            <person name="Del Rio T.G."/>
            <person name="Tice H."/>
            <person name="Cheng J.F."/>
            <person name="Tapia R."/>
            <person name="Han C."/>
            <person name="Goodwin L."/>
            <person name="Pitluck S."/>
            <person name="Liolios K."/>
            <person name="Pagani I."/>
            <person name="Ivanova N."/>
            <person name="Huntemann M."/>
            <person name="Mavromatis K."/>
            <person name="Mikhailova N."/>
            <person name="Pati A."/>
            <person name="Chen A."/>
            <person name="Palaniappan K."/>
            <person name="Land M."/>
            <person name="Hauser L."/>
            <person name="Brambilla E.M."/>
            <person name="Rohde M."/>
            <person name="Verbarg S."/>
            <person name="Goker M."/>
            <person name="Bristow J."/>
            <person name="Eisen J.A."/>
            <person name="Markowitz V."/>
            <person name="Hugenholtz P."/>
            <person name="Kyrpides N.C."/>
            <person name="Klenk H.P."/>
            <person name="Woyke T."/>
        </authorList>
    </citation>
    <scope>NUCLEOTIDE SEQUENCE [LARGE SCALE GENOMIC DNA]</scope>
    <source>
        <strain evidence="3">ATCC 27775 / DSM 1100 / LMG 10767 / O</strain>
    </source>
</reference>
<evidence type="ECO:0000259" key="1">
    <source>
        <dbReference type="Pfam" id="PF12867"/>
    </source>
</evidence>
<proteinExistence type="predicted"/>
<keyword evidence="3" id="KW-1185">Reference proteome</keyword>
<feature type="domain" description="DinB-like" evidence="1">
    <location>
        <begin position="8"/>
        <end position="170"/>
    </location>
</feature>
<dbReference type="STRING" id="760192.Halhy_0033"/>
<dbReference type="EMBL" id="CP002691">
    <property type="protein sequence ID" value="AEE47947.1"/>
    <property type="molecule type" value="Genomic_DNA"/>
</dbReference>
<name>F4KRF7_HALH1</name>
<sequence length="180" mass="20712">MTPKVLAQLDQLDADLAQLLDRLMQEPHSVLAHKLSPERWSAYEVLQHLMLSEAGSLRYLKKKSQGLSQMKKAGYRAALRSWLVTVTLKSPLKFKTPKGTGVEVFSPVESFALLSGQWQKQREEMRQFLSELPLEIFEKEAYRHPRGGMLTIGGMLQFFKVHFERHSLQIARTIHEVTPR</sequence>
<gene>
    <name evidence="2" type="ordered locus">Halhy_0033</name>
</gene>
<evidence type="ECO:0000313" key="2">
    <source>
        <dbReference type="EMBL" id="AEE47947.1"/>
    </source>
</evidence>
<organism evidence="2 3">
    <name type="scientific">Haliscomenobacter hydrossis (strain ATCC 27775 / DSM 1100 / LMG 10767 / O)</name>
    <dbReference type="NCBI Taxonomy" id="760192"/>
    <lineage>
        <taxon>Bacteria</taxon>
        <taxon>Pseudomonadati</taxon>
        <taxon>Bacteroidota</taxon>
        <taxon>Saprospiria</taxon>
        <taxon>Saprospirales</taxon>
        <taxon>Haliscomenobacteraceae</taxon>
        <taxon>Haliscomenobacter</taxon>
    </lineage>
</organism>
<dbReference type="Proteomes" id="UP000008461">
    <property type="component" value="Chromosome"/>
</dbReference>
<evidence type="ECO:0000313" key="3">
    <source>
        <dbReference type="Proteomes" id="UP000008461"/>
    </source>
</evidence>
<dbReference type="Gene3D" id="1.20.120.450">
    <property type="entry name" value="dinb family like domain"/>
    <property type="match status" value="1"/>
</dbReference>
<reference key="2">
    <citation type="submission" date="2011-04" db="EMBL/GenBank/DDBJ databases">
        <title>Complete sequence of chromosome of Haliscomenobacter hydrossis DSM 1100.</title>
        <authorList>
            <consortium name="US DOE Joint Genome Institute (JGI-PGF)"/>
            <person name="Lucas S."/>
            <person name="Han J."/>
            <person name="Lapidus A."/>
            <person name="Bruce D."/>
            <person name="Goodwin L."/>
            <person name="Pitluck S."/>
            <person name="Peters L."/>
            <person name="Kyrpides N."/>
            <person name="Mavromatis K."/>
            <person name="Ivanova N."/>
            <person name="Ovchinnikova G."/>
            <person name="Pagani I."/>
            <person name="Daligault H."/>
            <person name="Detter J.C."/>
            <person name="Han C."/>
            <person name="Land M."/>
            <person name="Hauser L."/>
            <person name="Markowitz V."/>
            <person name="Cheng J.-F."/>
            <person name="Hugenholtz P."/>
            <person name="Woyke T."/>
            <person name="Wu D."/>
            <person name="Verbarg S."/>
            <person name="Frueling A."/>
            <person name="Brambilla E."/>
            <person name="Klenk H.-P."/>
            <person name="Eisen J.A."/>
        </authorList>
    </citation>
    <scope>NUCLEOTIDE SEQUENCE</scope>
    <source>
        <strain>DSM 1100</strain>
    </source>
</reference>